<name>A0A0L0CD24_LUCCU</name>
<feature type="signal peptide" evidence="1">
    <location>
        <begin position="1"/>
        <end position="16"/>
    </location>
</feature>
<gene>
    <name evidence="2" type="ORF">FF38_09565</name>
</gene>
<keyword evidence="1" id="KW-0732">Signal</keyword>
<protein>
    <submittedName>
        <fullName evidence="2">Uncharacterized protein</fullName>
    </submittedName>
</protein>
<dbReference type="EMBL" id="JRES01000577">
    <property type="protein sequence ID" value="KNC30112.1"/>
    <property type="molecule type" value="Genomic_DNA"/>
</dbReference>
<feature type="chain" id="PRO_5005536193" evidence="1">
    <location>
        <begin position="17"/>
        <end position="78"/>
    </location>
</feature>
<organism evidence="2 3">
    <name type="scientific">Lucilia cuprina</name>
    <name type="common">Green bottle fly</name>
    <name type="synonym">Australian sheep blowfly</name>
    <dbReference type="NCBI Taxonomy" id="7375"/>
    <lineage>
        <taxon>Eukaryota</taxon>
        <taxon>Metazoa</taxon>
        <taxon>Ecdysozoa</taxon>
        <taxon>Arthropoda</taxon>
        <taxon>Hexapoda</taxon>
        <taxon>Insecta</taxon>
        <taxon>Pterygota</taxon>
        <taxon>Neoptera</taxon>
        <taxon>Endopterygota</taxon>
        <taxon>Diptera</taxon>
        <taxon>Brachycera</taxon>
        <taxon>Muscomorpha</taxon>
        <taxon>Oestroidea</taxon>
        <taxon>Calliphoridae</taxon>
        <taxon>Luciliinae</taxon>
        <taxon>Lucilia</taxon>
    </lineage>
</organism>
<dbReference type="OMA" id="TTYQEEP"/>
<evidence type="ECO:0000256" key="1">
    <source>
        <dbReference type="SAM" id="SignalP"/>
    </source>
</evidence>
<reference evidence="2 3" key="1">
    <citation type="journal article" date="2015" name="Nat. Commun.">
        <title>Lucilia cuprina genome unlocks parasitic fly biology to underpin future interventions.</title>
        <authorList>
            <person name="Anstead C.A."/>
            <person name="Korhonen P.K."/>
            <person name="Young N.D."/>
            <person name="Hall R.S."/>
            <person name="Jex A.R."/>
            <person name="Murali S.C."/>
            <person name="Hughes D.S."/>
            <person name="Lee S.F."/>
            <person name="Perry T."/>
            <person name="Stroehlein A.J."/>
            <person name="Ansell B.R."/>
            <person name="Breugelmans B."/>
            <person name="Hofmann A."/>
            <person name="Qu J."/>
            <person name="Dugan S."/>
            <person name="Lee S.L."/>
            <person name="Chao H."/>
            <person name="Dinh H."/>
            <person name="Han Y."/>
            <person name="Doddapaneni H.V."/>
            <person name="Worley K.C."/>
            <person name="Muzny D.M."/>
            <person name="Ioannidis P."/>
            <person name="Waterhouse R.M."/>
            <person name="Zdobnov E.M."/>
            <person name="James P.J."/>
            <person name="Bagnall N.H."/>
            <person name="Kotze A.C."/>
            <person name="Gibbs R.A."/>
            <person name="Richards S."/>
            <person name="Batterham P."/>
            <person name="Gasser R.B."/>
        </authorList>
    </citation>
    <scope>NUCLEOTIDE SEQUENCE [LARGE SCALE GENOMIC DNA]</scope>
    <source>
        <strain evidence="2 3">LS</strain>
        <tissue evidence="2">Full body</tissue>
    </source>
</reference>
<proteinExistence type="predicted"/>
<evidence type="ECO:0000313" key="3">
    <source>
        <dbReference type="Proteomes" id="UP000037069"/>
    </source>
</evidence>
<dbReference type="Proteomes" id="UP000037069">
    <property type="component" value="Unassembled WGS sequence"/>
</dbReference>
<comment type="caution">
    <text evidence="2">The sequence shown here is derived from an EMBL/GenBank/DDBJ whole genome shotgun (WGS) entry which is preliminary data.</text>
</comment>
<evidence type="ECO:0000313" key="2">
    <source>
        <dbReference type="EMBL" id="KNC30112.1"/>
    </source>
</evidence>
<keyword evidence="3" id="KW-1185">Reference proteome</keyword>
<accession>A0A0L0CD24</accession>
<sequence length="78" mass="8454">MFKIFVFLSLLALAFAKPGYIHSAPVLTSYHHTATVPIAHVVRPVVSAHSVVASPLIHHQPAILHGSSIHGSYHHGLY</sequence>
<dbReference type="AlphaFoldDB" id="A0A0L0CD24"/>